<reference evidence="2 3" key="1">
    <citation type="journal article" date="2016" name="Genome Biol. Evol.">
        <title>Divergent and convergent evolution of fungal pathogenicity.</title>
        <authorList>
            <person name="Shang Y."/>
            <person name="Xiao G."/>
            <person name="Zheng P."/>
            <person name="Cen K."/>
            <person name="Zhan S."/>
            <person name="Wang C."/>
        </authorList>
    </citation>
    <scope>NUCLEOTIDE SEQUENCE [LARGE SCALE GENOMIC DNA]</scope>
    <source>
        <strain evidence="2 3">RCEF 264</strain>
    </source>
</reference>
<dbReference type="SUPFAM" id="SSF56112">
    <property type="entry name" value="Protein kinase-like (PK-like)"/>
    <property type="match status" value="1"/>
</dbReference>
<dbReference type="PANTHER" id="PTHR21310:SF15">
    <property type="entry name" value="AMINOGLYCOSIDE PHOSPHOTRANSFERASE DOMAIN-CONTAINING PROTEIN"/>
    <property type="match status" value="1"/>
</dbReference>
<dbReference type="InterPro" id="IPR051678">
    <property type="entry name" value="AGP_Transferase"/>
</dbReference>
<dbReference type="Pfam" id="PF01636">
    <property type="entry name" value="APH"/>
    <property type="match status" value="1"/>
</dbReference>
<dbReference type="OrthoDB" id="2831558at2759"/>
<organism evidence="2 3">
    <name type="scientific">Niveomyces insectorum RCEF 264</name>
    <dbReference type="NCBI Taxonomy" id="1081102"/>
    <lineage>
        <taxon>Eukaryota</taxon>
        <taxon>Fungi</taxon>
        <taxon>Dikarya</taxon>
        <taxon>Ascomycota</taxon>
        <taxon>Pezizomycotina</taxon>
        <taxon>Sordariomycetes</taxon>
        <taxon>Hypocreomycetidae</taxon>
        <taxon>Hypocreales</taxon>
        <taxon>Cordycipitaceae</taxon>
        <taxon>Niveomyces</taxon>
    </lineage>
</organism>
<dbReference type="InterPro" id="IPR002575">
    <property type="entry name" value="Aminoglycoside_PTrfase"/>
</dbReference>
<dbReference type="STRING" id="1081102.A0A162I843"/>
<keyword evidence="2" id="KW-0808">Transferase</keyword>
<evidence type="ECO:0000313" key="2">
    <source>
        <dbReference type="EMBL" id="OAA53585.1"/>
    </source>
</evidence>
<keyword evidence="3" id="KW-1185">Reference proteome</keyword>
<dbReference type="GO" id="GO:0016301">
    <property type="term" value="F:kinase activity"/>
    <property type="evidence" value="ECO:0007669"/>
    <property type="project" value="UniProtKB-KW"/>
</dbReference>
<dbReference type="Proteomes" id="UP000076874">
    <property type="component" value="Unassembled WGS sequence"/>
</dbReference>
<comment type="caution">
    <text evidence="2">The sequence shown here is derived from an EMBL/GenBank/DDBJ whole genome shotgun (WGS) entry which is preliminary data.</text>
</comment>
<accession>A0A162I843</accession>
<proteinExistence type="predicted"/>
<sequence length="294" mass="31823">MVVSLGACGSNPIGHECTLLARAPGRTLSDVYAGLSEAERDGILDQLIDILSHLHAHRWDHIGGLNLDDTKHGPSAAAAAAAAAAATPAKPAGVVDETFWQAGDLHLWPAMVAGYVRHYVRLIGLHDSLALLRGDVPRLEAFAAQITQQPEPATQLGGGSAFVFAHKDLHFANQLHAAGRITAMLDWEFAGVVPAPLWNTRRAFLWNARPGEENLAAKRRLVARFEDRVRARNDPVVTERLLTGVRFASPEQDAMQAVVDYLRAITEVVPRGGRDHVLPAWRDTMLASLATFGV</sequence>
<gene>
    <name evidence="2" type="ORF">SPI_09292</name>
</gene>
<dbReference type="AlphaFoldDB" id="A0A162I843"/>
<feature type="domain" description="Aminoglycoside phosphotransferase" evidence="1">
    <location>
        <begin position="13"/>
        <end position="192"/>
    </location>
</feature>
<dbReference type="Gene3D" id="3.90.1200.10">
    <property type="match status" value="1"/>
</dbReference>
<protein>
    <submittedName>
        <fullName evidence="2">Protein kinase-like domain protein</fullName>
    </submittedName>
</protein>
<keyword evidence="2" id="KW-0418">Kinase</keyword>
<dbReference type="InterPro" id="IPR011009">
    <property type="entry name" value="Kinase-like_dom_sf"/>
</dbReference>
<evidence type="ECO:0000313" key="3">
    <source>
        <dbReference type="Proteomes" id="UP000076874"/>
    </source>
</evidence>
<name>A0A162I843_9HYPO</name>
<evidence type="ECO:0000259" key="1">
    <source>
        <dbReference type="Pfam" id="PF01636"/>
    </source>
</evidence>
<dbReference type="EMBL" id="AZHD01000028">
    <property type="protein sequence ID" value="OAA53585.1"/>
    <property type="molecule type" value="Genomic_DNA"/>
</dbReference>
<dbReference type="PANTHER" id="PTHR21310">
    <property type="entry name" value="AMINOGLYCOSIDE PHOSPHOTRANSFERASE-RELATED-RELATED"/>
    <property type="match status" value="1"/>
</dbReference>